<protein>
    <submittedName>
        <fullName evidence="1">Uncharacterized protein</fullName>
    </submittedName>
</protein>
<gene>
    <name evidence="1" type="ORF">ParKJ_42170</name>
</gene>
<dbReference type="RefSeq" id="WP_315697805.1">
    <property type="nucleotide sequence ID" value="NZ_JANSLM010000037.1"/>
</dbReference>
<accession>A0AAP5QKJ6</accession>
<evidence type="ECO:0000313" key="1">
    <source>
        <dbReference type="EMBL" id="MDT8843994.1"/>
    </source>
</evidence>
<dbReference type="Proteomes" id="UP001246473">
    <property type="component" value="Unassembled WGS sequence"/>
</dbReference>
<reference evidence="1" key="1">
    <citation type="submission" date="2022-08" db="EMBL/GenBank/DDBJ databases">
        <authorList>
            <person name="Kim S.-J."/>
        </authorList>
    </citation>
    <scope>NUCLEOTIDE SEQUENCE</scope>
    <source>
        <strain evidence="1">KJ</strain>
    </source>
</reference>
<sequence>MSQALIPKLLPVPLVVTEIGDATPTMTKNLVFERGLSIGGENVVLSLFKTTHGFSLQRRLVERDQSVSVQVLPITTLDDLRRFAMADPYSAELAPLYHEVRRQLLADGTIE</sequence>
<dbReference type="EMBL" id="JANSLM010000037">
    <property type="protein sequence ID" value="MDT8843994.1"/>
    <property type="molecule type" value="Genomic_DNA"/>
</dbReference>
<organism evidence="1 2">
    <name type="scientific">Paraburkholderia fungorum</name>
    <dbReference type="NCBI Taxonomy" id="134537"/>
    <lineage>
        <taxon>Bacteria</taxon>
        <taxon>Pseudomonadati</taxon>
        <taxon>Pseudomonadota</taxon>
        <taxon>Betaproteobacteria</taxon>
        <taxon>Burkholderiales</taxon>
        <taxon>Burkholderiaceae</taxon>
        <taxon>Paraburkholderia</taxon>
    </lineage>
</organism>
<dbReference type="AlphaFoldDB" id="A0AAP5QKJ6"/>
<name>A0AAP5QKJ6_9BURK</name>
<comment type="caution">
    <text evidence="1">The sequence shown here is derived from an EMBL/GenBank/DDBJ whole genome shotgun (WGS) entry which is preliminary data.</text>
</comment>
<proteinExistence type="predicted"/>
<evidence type="ECO:0000313" key="2">
    <source>
        <dbReference type="Proteomes" id="UP001246473"/>
    </source>
</evidence>